<sequence>MAVFTGWLLYCELHKSSDAAMTHIAFRRDVTMSLLQLKQKLTVRPGPRVHLRHEDRKTDGHYIISTTQGRCAECKKNTTNQCQQCKKRLHKKCFATYHATISMGGQSLENIKLGNKSTRQGSVLSPTLFNIATIGLPEKLEGIENLHHTIYADDVTLWINRALRSKTTEYWHDGHIIVPFKDGIFYDMSLMLLYGLLIFLYLLYRLSPSRSGKSDFFRMKTAIPKDEDVAAEWKAVEKMCNRMEINFANKTLVAQRLHKSYGTLQAVKELSLALRPAECFGLLGVNGAGKTTTFRMLTAITPMTYGEAFMRDVVLSKEPRKWQLVTVVLTLIRTPAMLAPATHPPSAPPYAPVHHVPPTF</sequence>
<keyword evidence="1" id="KW-0472">Membrane</keyword>
<dbReference type="VEuPathDB" id="VectorBase:LOC119173012"/>
<feature type="transmembrane region" description="Helical" evidence="1">
    <location>
        <begin position="184"/>
        <end position="204"/>
    </location>
</feature>
<proteinExistence type="predicted"/>
<feature type="domain" description="Reverse transcriptase" evidence="3">
    <location>
        <begin position="89"/>
        <end position="161"/>
    </location>
</feature>
<dbReference type="PANTHER" id="PTHR19229:SF250">
    <property type="entry name" value="ABC TRANSPORTER DOMAIN-CONTAINING PROTEIN-RELATED"/>
    <property type="match status" value="1"/>
</dbReference>
<evidence type="ECO:0000259" key="2">
    <source>
        <dbReference type="Pfam" id="PF00005"/>
    </source>
</evidence>
<dbReference type="GO" id="GO:0016020">
    <property type="term" value="C:membrane"/>
    <property type="evidence" value="ECO:0007669"/>
    <property type="project" value="InterPro"/>
</dbReference>
<comment type="caution">
    <text evidence="4">The sequence shown here is derived from an EMBL/GenBank/DDBJ whole genome shotgun (WGS) entry which is preliminary data.</text>
</comment>
<evidence type="ECO:0008006" key="6">
    <source>
        <dbReference type="Google" id="ProtNLM"/>
    </source>
</evidence>
<dbReference type="GO" id="GO:0005524">
    <property type="term" value="F:ATP binding"/>
    <property type="evidence" value="ECO:0007669"/>
    <property type="project" value="InterPro"/>
</dbReference>
<reference evidence="4" key="1">
    <citation type="journal article" date="2020" name="Cell">
        <title>Large-Scale Comparative Analyses of Tick Genomes Elucidate Their Genetic Diversity and Vector Capacities.</title>
        <authorList>
            <consortium name="Tick Genome and Microbiome Consortium (TIGMIC)"/>
            <person name="Jia N."/>
            <person name="Wang J."/>
            <person name="Shi W."/>
            <person name="Du L."/>
            <person name="Sun Y."/>
            <person name="Zhan W."/>
            <person name="Jiang J.F."/>
            <person name="Wang Q."/>
            <person name="Zhang B."/>
            <person name="Ji P."/>
            <person name="Bell-Sakyi L."/>
            <person name="Cui X.M."/>
            <person name="Yuan T.T."/>
            <person name="Jiang B.G."/>
            <person name="Yang W.F."/>
            <person name="Lam T.T."/>
            <person name="Chang Q.C."/>
            <person name="Ding S.J."/>
            <person name="Wang X.J."/>
            <person name="Zhu J.G."/>
            <person name="Ruan X.D."/>
            <person name="Zhao L."/>
            <person name="Wei J.T."/>
            <person name="Ye R.Z."/>
            <person name="Que T.C."/>
            <person name="Du C.H."/>
            <person name="Zhou Y.H."/>
            <person name="Cheng J.X."/>
            <person name="Dai P.F."/>
            <person name="Guo W.B."/>
            <person name="Han X.H."/>
            <person name="Huang E.J."/>
            <person name="Li L.F."/>
            <person name="Wei W."/>
            <person name="Gao Y.C."/>
            <person name="Liu J.Z."/>
            <person name="Shao H.Z."/>
            <person name="Wang X."/>
            <person name="Wang C.C."/>
            <person name="Yang T.C."/>
            <person name="Huo Q.B."/>
            <person name="Li W."/>
            <person name="Chen H.Y."/>
            <person name="Chen S.E."/>
            <person name="Zhou L.G."/>
            <person name="Ni X.B."/>
            <person name="Tian J.H."/>
            <person name="Sheng Y."/>
            <person name="Liu T."/>
            <person name="Pan Y.S."/>
            <person name="Xia L.Y."/>
            <person name="Li J."/>
            <person name="Zhao F."/>
            <person name="Cao W.C."/>
        </authorList>
    </citation>
    <scope>NUCLEOTIDE SEQUENCE</scope>
    <source>
        <strain evidence="4">Rmic-2018</strain>
    </source>
</reference>
<reference evidence="4" key="2">
    <citation type="submission" date="2021-09" db="EMBL/GenBank/DDBJ databases">
        <authorList>
            <person name="Jia N."/>
            <person name="Wang J."/>
            <person name="Shi W."/>
            <person name="Du L."/>
            <person name="Sun Y."/>
            <person name="Zhan W."/>
            <person name="Jiang J."/>
            <person name="Wang Q."/>
            <person name="Zhang B."/>
            <person name="Ji P."/>
            <person name="Sakyi L.B."/>
            <person name="Cui X."/>
            <person name="Yuan T."/>
            <person name="Jiang B."/>
            <person name="Yang W."/>
            <person name="Lam T.T.-Y."/>
            <person name="Chang Q."/>
            <person name="Ding S."/>
            <person name="Wang X."/>
            <person name="Zhu J."/>
            <person name="Ruan X."/>
            <person name="Zhao L."/>
            <person name="Wei J."/>
            <person name="Que T."/>
            <person name="Du C."/>
            <person name="Cheng J."/>
            <person name="Dai P."/>
            <person name="Han X."/>
            <person name="Huang E."/>
            <person name="Gao Y."/>
            <person name="Liu J."/>
            <person name="Shao H."/>
            <person name="Ye R."/>
            <person name="Li L."/>
            <person name="Wei W."/>
            <person name="Wang X."/>
            <person name="Wang C."/>
            <person name="Huo Q."/>
            <person name="Li W."/>
            <person name="Guo W."/>
            <person name="Chen H."/>
            <person name="Chen S."/>
            <person name="Zhou L."/>
            <person name="Zhou L."/>
            <person name="Ni X."/>
            <person name="Tian J."/>
            <person name="Zhou Y."/>
            <person name="Sheng Y."/>
            <person name="Liu T."/>
            <person name="Pan Y."/>
            <person name="Xia L."/>
            <person name="Li J."/>
            <person name="Zhao F."/>
            <person name="Cao W."/>
        </authorList>
    </citation>
    <scope>NUCLEOTIDE SEQUENCE</scope>
    <source>
        <strain evidence="4">Rmic-2018</strain>
        <tissue evidence="4">Larvae</tissue>
    </source>
</reference>
<dbReference type="SUPFAM" id="SSF52540">
    <property type="entry name" value="P-loop containing nucleoside triphosphate hydrolases"/>
    <property type="match status" value="1"/>
</dbReference>
<keyword evidence="1" id="KW-0812">Transmembrane</keyword>
<organism evidence="4 5">
    <name type="scientific">Rhipicephalus microplus</name>
    <name type="common">Cattle tick</name>
    <name type="synonym">Boophilus microplus</name>
    <dbReference type="NCBI Taxonomy" id="6941"/>
    <lineage>
        <taxon>Eukaryota</taxon>
        <taxon>Metazoa</taxon>
        <taxon>Ecdysozoa</taxon>
        <taxon>Arthropoda</taxon>
        <taxon>Chelicerata</taxon>
        <taxon>Arachnida</taxon>
        <taxon>Acari</taxon>
        <taxon>Parasitiformes</taxon>
        <taxon>Ixodida</taxon>
        <taxon>Ixodoidea</taxon>
        <taxon>Ixodidae</taxon>
        <taxon>Rhipicephalinae</taxon>
        <taxon>Rhipicephalus</taxon>
        <taxon>Boophilus</taxon>
    </lineage>
</organism>
<dbReference type="Pfam" id="PF00005">
    <property type="entry name" value="ABC_tran"/>
    <property type="match status" value="1"/>
</dbReference>
<keyword evidence="1" id="KW-1133">Transmembrane helix</keyword>
<dbReference type="InterPro" id="IPR027417">
    <property type="entry name" value="P-loop_NTPase"/>
</dbReference>
<accession>A0A9J6DQG1</accession>
<dbReference type="InterPro" id="IPR003439">
    <property type="entry name" value="ABC_transporter-like_ATP-bd"/>
</dbReference>
<name>A0A9J6DQG1_RHIMP</name>
<dbReference type="Gene3D" id="3.40.50.300">
    <property type="entry name" value="P-loop containing nucleotide triphosphate hydrolases"/>
    <property type="match status" value="1"/>
</dbReference>
<dbReference type="AlphaFoldDB" id="A0A9J6DQG1"/>
<dbReference type="VEuPathDB" id="VectorBase:LOC119165312"/>
<dbReference type="Pfam" id="PF00078">
    <property type="entry name" value="RVT_1"/>
    <property type="match status" value="1"/>
</dbReference>
<protein>
    <recommendedName>
        <fullName evidence="6">ABC transporter domain-containing protein</fullName>
    </recommendedName>
</protein>
<evidence type="ECO:0000313" key="4">
    <source>
        <dbReference type="EMBL" id="KAH8024174.1"/>
    </source>
</evidence>
<keyword evidence="5" id="KW-1185">Reference proteome</keyword>
<dbReference type="InterPro" id="IPR000477">
    <property type="entry name" value="RT_dom"/>
</dbReference>
<evidence type="ECO:0000313" key="5">
    <source>
        <dbReference type="Proteomes" id="UP000821866"/>
    </source>
</evidence>
<dbReference type="EMBL" id="JABSTU010000008">
    <property type="protein sequence ID" value="KAH8024174.1"/>
    <property type="molecule type" value="Genomic_DNA"/>
</dbReference>
<dbReference type="GO" id="GO:0005319">
    <property type="term" value="F:lipid transporter activity"/>
    <property type="evidence" value="ECO:0007669"/>
    <property type="project" value="TreeGrafter"/>
</dbReference>
<evidence type="ECO:0000259" key="3">
    <source>
        <dbReference type="Pfam" id="PF00078"/>
    </source>
</evidence>
<dbReference type="GO" id="GO:0140359">
    <property type="term" value="F:ABC-type transporter activity"/>
    <property type="evidence" value="ECO:0007669"/>
    <property type="project" value="InterPro"/>
</dbReference>
<dbReference type="InterPro" id="IPR026082">
    <property type="entry name" value="ABCA"/>
</dbReference>
<dbReference type="PANTHER" id="PTHR19229">
    <property type="entry name" value="ATP-BINDING CASSETTE TRANSPORTER SUBFAMILY A ABCA"/>
    <property type="match status" value="1"/>
</dbReference>
<dbReference type="Proteomes" id="UP000821866">
    <property type="component" value="Chromosome 6"/>
</dbReference>
<gene>
    <name evidence="4" type="ORF">HPB51_022221</name>
</gene>
<feature type="domain" description="ABC transporter" evidence="2">
    <location>
        <begin position="268"/>
        <end position="317"/>
    </location>
</feature>
<dbReference type="GO" id="GO:0016887">
    <property type="term" value="F:ATP hydrolysis activity"/>
    <property type="evidence" value="ECO:0007669"/>
    <property type="project" value="InterPro"/>
</dbReference>
<evidence type="ECO:0000256" key="1">
    <source>
        <dbReference type="SAM" id="Phobius"/>
    </source>
</evidence>